<dbReference type="Proteomes" id="UP000464624">
    <property type="component" value="Chromosome"/>
</dbReference>
<feature type="domain" description="AMP-dependent synthetase/ligase" evidence="2">
    <location>
        <begin position="465"/>
        <end position="616"/>
    </location>
</feature>
<dbReference type="GO" id="GO:0003824">
    <property type="term" value="F:catalytic activity"/>
    <property type="evidence" value="ECO:0007669"/>
    <property type="project" value="InterPro"/>
</dbReference>
<feature type="domain" description="Condensation" evidence="3">
    <location>
        <begin position="6"/>
        <end position="338"/>
    </location>
</feature>
<dbReference type="Gene3D" id="3.40.50.980">
    <property type="match status" value="2"/>
</dbReference>
<dbReference type="GO" id="GO:0044550">
    <property type="term" value="P:secondary metabolite biosynthetic process"/>
    <property type="evidence" value="ECO:0007669"/>
    <property type="project" value="TreeGrafter"/>
</dbReference>
<evidence type="ECO:0000313" key="5">
    <source>
        <dbReference type="Proteomes" id="UP000464624"/>
    </source>
</evidence>
<dbReference type="KEGG" id="mxe:MYXE_20260"/>
<dbReference type="PROSITE" id="PS00455">
    <property type="entry name" value="AMP_BINDING"/>
    <property type="match status" value="1"/>
</dbReference>
<dbReference type="InterPro" id="IPR001242">
    <property type="entry name" value="Condensation_dom"/>
</dbReference>
<evidence type="ECO:0000259" key="2">
    <source>
        <dbReference type="Pfam" id="PF00501"/>
    </source>
</evidence>
<dbReference type="GO" id="GO:0005737">
    <property type="term" value="C:cytoplasm"/>
    <property type="evidence" value="ECO:0007669"/>
    <property type="project" value="TreeGrafter"/>
</dbReference>
<dbReference type="FunFam" id="3.40.50.980:FF:000001">
    <property type="entry name" value="Non-ribosomal peptide synthetase"/>
    <property type="match status" value="1"/>
</dbReference>
<organism evidence="4 5">
    <name type="scientific">Mycobacterium xenopi</name>
    <dbReference type="NCBI Taxonomy" id="1789"/>
    <lineage>
        <taxon>Bacteria</taxon>
        <taxon>Bacillati</taxon>
        <taxon>Actinomycetota</taxon>
        <taxon>Actinomycetes</taxon>
        <taxon>Mycobacteriales</taxon>
        <taxon>Mycobacteriaceae</taxon>
        <taxon>Mycobacterium</taxon>
    </lineage>
</organism>
<dbReference type="SUPFAM" id="SSF52777">
    <property type="entry name" value="CoA-dependent acyltransferases"/>
    <property type="match status" value="2"/>
</dbReference>
<sequence length="675" mass="72148">MGVADRMFPLTRGQLDIWLAEETGRFGAKWQLGMLGRIESALEPDLLKSAIRQVVHEAEPLRAAFFQVDGQVFQKPLDYPDVELAYYDLTGSHDPVREAHRLASSMQRAPMPLTGPLFKFALLQTSVDESYFFVCCHHIVIDGIGIGLICHRIAAVYSALAAGASIPPSFFGSLGDLIEYEAAYEASTDYLEDQAYWTKNIPPESESRYRLARAAAEHDGYESSGPVQLDPFVVDEARRLSQTLGVRRASVITAACALLSRGCDGEGSEVVFDFAVSRRVRPEAQTVPGMVSGFVPLVLKAAPESAVAEFCEHVDTRIREALQHQRFPVHALENKARPRGPGQPANRTVLNFIPTTRLADFAGAAGWGTVTHPGIVDQFGLVIIRAGDQLYLSAAGTGGPLSDFDVSDLAERLQRVLTAMTVDPGRPLSSVDLLAGPEHARLDELGNRAALAAAGPAPASIPVLFAAQVDRTPDAVALVCGECSWTYRELDEAANRVAHLLAGRGAGPGGCVALLFSRSAEAIVAILAVLKTGAAYLPIDPALPAARIGFMLADAAPIAVLTTGRLRDRLDEFAVPVLDVNDPAVDTQSSTELLGPAPDDIAHIIYTSGTTGTPKGGCRHPPQRDPAVRRARSWPGAGPGPGVDAVPFLCVRLLGLGDLGCAVARWPGWSWCPSR</sequence>
<dbReference type="AlphaFoldDB" id="A0AAD1M1A6"/>
<evidence type="ECO:0000256" key="1">
    <source>
        <dbReference type="SAM" id="MobiDB-lite"/>
    </source>
</evidence>
<dbReference type="PANTHER" id="PTHR45527:SF1">
    <property type="entry name" value="FATTY ACID SYNTHASE"/>
    <property type="match status" value="1"/>
</dbReference>
<dbReference type="Gene3D" id="3.30.559.10">
    <property type="entry name" value="Chloramphenicol acetyltransferase-like domain"/>
    <property type="match status" value="1"/>
</dbReference>
<dbReference type="Pfam" id="PF00668">
    <property type="entry name" value="Condensation"/>
    <property type="match status" value="1"/>
</dbReference>
<dbReference type="InterPro" id="IPR020845">
    <property type="entry name" value="AMP-binding_CS"/>
</dbReference>
<protein>
    <recommendedName>
        <fullName evidence="6">Mycobactin synthetase protein B</fullName>
    </recommendedName>
</protein>
<name>A0AAD1M1A6_MYCXE</name>
<gene>
    <name evidence="4" type="ORF">MYXE_20260</name>
</gene>
<accession>A0AAD1M1A6</accession>
<dbReference type="GO" id="GO:0031177">
    <property type="term" value="F:phosphopantetheine binding"/>
    <property type="evidence" value="ECO:0007669"/>
    <property type="project" value="TreeGrafter"/>
</dbReference>
<dbReference type="GO" id="GO:0043041">
    <property type="term" value="P:amino acid activation for nonribosomal peptide biosynthetic process"/>
    <property type="evidence" value="ECO:0007669"/>
    <property type="project" value="TreeGrafter"/>
</dbReference>
<dbReference type="EMBL" id="AP022314">
    <property type="protein sequence ID" value="BBU22236.1"/>
    <property type="molecule type" value="Genomic_DNA"/>
</dbReference>
<reference evidence="4 5" key="1">
    <citation type="submission" date="2019-12" db="EMBL/GenBank/DDBJ databases">
        <title>Complete genome sequence of Mycolicibacterium xenopi str. JCM15661T.</title>
        <authorList>
            <person name="Yoshida M."/>
            <person name="Fukano H."/>
            <person name="Asakura T."/>
            <person name="Hoshino Y."/>
        </authorList>
    </citation>
    <scope>NUCLEOTIDE SEQUENCE [LARGE SCALE GENOMIC DNA]</scope>
    <source>
        <strain evidence="4 5">JCM 15661T</strain>
    </source>
</reference>
<dbReference type="InterPro" id="IPR023213">
    <property type="entry name" value="CAT-like_dom_sf"/>
</dbReference>
<evidence type="ECO:0008006" key="6">
    <source>
        <dbReference type="Google" id="ProtNLM"/>
    </source>
</evidence>
<dbReference type="Gene3D" id="3.30.559.30">
    <property type="entry name" value="Nonribosomal peptide synthetase, condensation domain"/>
    <property type="match status" value="1"/>
</dbReference>
<dbReference type="PANTHER" id="PTHR45527">
    <property type="entry name" value="NONRIBOSOMAL PEPTIDE SYNTHETASE"/>
    <property type="match status" value="1"/>
</dbReference>
<dbReference type="SUPFAM" id="SSF56801">
    <property type="entry name" value="Acetyl-CoA synthetase-like"/>
    <property type="match status" value="1"/>
</dbReference>
<evidence type="ECO:0000259" key="3">
    <source>
        <dbReference type="Pfam" id="PF00668"/>
    </source>
</evidence>
<dbReference type="Pfam" id="PF00501">
    <property type="entry name" value="AMP-binding"/>
    <property type="match status" value="1"/>
</dbReference>
<evidence type="ECO:0000313" key="4">
    <source>
        <dbReference type="EMBL" id="BBU22236.1"/>
    </source>
</evidence>
<proteinExistence type="predicted"/>
<dbReference type="InterPro" id="IPR000873">
    <property type="entry name" value="AMP-dep_synth/lig_dom"/>
</dbReference>
<dbReference type="GO" id="GO:0008610">
    <property type="term" value="P:lipid biosynthetic process"/>
    <property type="evidence" value="ECO:0007669"/>
    <property type="project" value="UniProtKB-ARBA"/>
</dbReference>
<feature type="region of interest" description="Disordered" evidence="1">
    <location>
        <begin position="612"/>
        <end position="638"/>
    </location>
</feature>